<evidence type="ECO:0000313" key="4">
    <source>
        <dbReference type="Proteomes" id="UP000214880"/>
    </source>
</evidence>
<keyword evidence="2" id="KW-0460">Magnesium</keyword>
<dbReference type="RefSeq" id="WP_092067611.1">
    <property type="nucleotide sequence ID" value="NZ_FNHB01000001.1"/>
</dbReference>
<sequence>MNLLRPDYIAQSLQEINLNILRQNGIQGIILDLDNTIIAWDSPRMQPEIVDWIKELLQQRYRICLLSNNMTQRVKHIADMLGVPYVPRACKPSKAGFRQAIAVLQLKPSEIAVVGDQLFTDVLGGNRLDLFTVWVAPLSANEFIGTKITRKIEKLTIRLLKARGLLK</sequence>
<dbReference type="NCBIfam" id="TIGR01662">
    <property type="entry name" value="HAD-SF-IIIA"/>
    <property type="match status" value="1"/>
</dbReference>
<dbReference type="OrthoDB" id="9787572at2"/>
<reference evidence="3 4" key="1">
    <citation type="submission" date="2016-10" db="EMBL/GenBank/DDBJ databases">
        <authorList>
            <person name="de Groot N.N."/>
        </authorList>
    </citation>
    <scope>NUCLEOTIDE SEQUENCE [LARGE SCALE GENOMIC DNA]</scope>
    <source>
        <strain evidence="3 4">DSM 1736</strain>
    </source>
</reference>
<dbReference type="Pfam" id="PF00702">
    <property type="entry name" value="Hydrolase"/>
    <property type="match status" value="1"/>
</dbReference>
<dbReference type="GO" id="GO:0008962">
    <property type="term" value="F:phosphatidylglycerophosphatase activity"/>
    <property type="evidence" value="ECO:0007669"/>
    <property type="project" value="InterPro"/>
</dbReference>
<dbReference type="Gene3D" id="3.40.50.1000">
    <property type="entry name" value="HAD superfamily/HAD-like"/>
    <property type="match status" value="1"/>
</dbReference>
<name>A0A1G9LE68_9FIRM</name>
<dbReference type="InterPro" id="IPR006549">
    <property type="entry name" value="HAD-SF_hydro_IIIA"/>
</dbReference>
<evidence type="ECO:0000256" key="1">
    <source>
        <dbReference type="ARBA" id="ARBA00022801"/>
    </source>
</evidence>
<dbReference type="EMBL" id="FNHB01000001">
    <property type="protein sequence ID" value="SDL60057.1"/>
    <property type="molecule type" value="Genomic_DNA"/>
</dbReference>
<gene>
    <name evidence="3" type="ORF">SAMN04488502_101317</name>
</gene>
<organism evidence="3 4">
    <name type="scientific">Dendrosporobacter quercicolus</name>
    <dbReference type="NCBI Taxonomy" id="146817"/>
    <lineage>
        <taxon>Bacteria</taxon>
        <taxon>Bacillati</taxon>
        <taxon>Bacillota</taxon>
        <taxon>Negativicutes</taxon>
        <taxon>Selenomonadales</taxon>
        <taxon>Sporomusaceae</taxon>
        <taxon>Dendrosporobacter</taxon>
    </lineage>
</organism>
<dbReference type="InterPro" id="IPR010021">
    <property type="entry name" value="PGPP1/Gep4"/>
</dbReference>
<proteinExistence type="predicted"/>
<protein>
    <recommendedName>
        <fullName evidence="5">YqeG family HAD IIIA-type phosphatase</fullName>
    </recommendedName>
</protein>
<keyword evidence="4" id="KW-1185">Reference proteome</keyword>
<dbReference type="STRING" id="146817.SAMN04488502_101317"/>
<dbReference type="Proteomes" id="UP000214880">
    <property type="component" value="Unassembled WGS sequence"/>
</dbReference>
<dbReference type="InterPro" id="IPR036412">
    <property type="entry name" value="HAD-like_sf"/>
</dbReference>
<dbReference type="SUPFAM" id="SSF56784">
    <property type="entry name" value="HAD-like"/>
    <property type="match status" value="1"/>
</dbReference>
<evidence type="ECO:0000313" key="3">
    <source>
        <dbReference type="EMBL" id="SDL60057.1"/>
    </source>
</evidence>
<dbReference type="InterPro" id="IPR023214">
    <property type="entry name" value="HAD_sf"/>
</dbReference>
<dbReference type="PANTHER" id="PTHR46470">
    <property type="entry name" value="N-ACYLNEURAMINATE-9-PHOSPHATASE"/>
    <property type="match status" value="1"/>
</dbReference>
<keyword evidence="1" id="KW-0378">Hydrolase</keyword>
<dbReference type="CDD" id="cd16416">
    <property type="entry name" value="HAD_BsYqeG-like"/>
    <property type="match status" value="1"/>
</dbReference>
<dbReference type="AlphaFoldDB" id="A0A1G9LE68"/>
<evidence type="ECO:0000256" key="2">
    <source>
        <dbReference type="ARBA" id="ARBA00022842"/>
    </source>
</evidence>
<accession>A0A1G9LE68</accession>
<dbReference type="InterPro" id="IPR051400">
    <property type="entry name" value="HAD-like_hydrolase"/>
</dbReference>
<dbReference type="NCBIfam" id="TIGR01668">
    <property type="entry name" value="YqeG_hyp_ppase"/>
    <property type="match status" value="1"/>
</dbReference>
<evidence type="ECO:0008006" key="5">
    <source>
        <dbReference type="Google" id="ProtNLM"/>
    </source>
</evidence>